<dbReference type="Gene3D" id="3.30.700.10">
    <property type="entry name" value="Glycoprotein, Type 4 Pilin"/>
    <property type="match status" value="1"/>
</dbReference>
<keyword evidence="3" id="KW-0472">Membrane</keyword>
<keyword evidence="5" id="KW-1185">Reference proteome</keyword>
<dbReference type="InterPro" id="IPR012902">
    <property type="entry name" value="N_methyl_site"/>
</dbReference>
<reference evidence="4 5" key="1">
    <citation type="submission" date="2015-12" db="EMBL/GenBank/DDBJ databases">
        <title>Nitrous oxide reduction kinetics distinguish bacteria harboring typical versus atypical NosZ.</title>
        <authorList>
            <person name="Yoon S."/>
            <person name="Nissen S."/>
            <person name="Park D."/>
            <person name="Sanford R.A."/>
            <person name="Loeffler F.E."/>
        </authorList>
    </citation>
    <scope>NUCLEOTIDE SEQUENCE [LARGE SCALE GENOMIC DNA]</scope>
    <source>
        <strain evidence="4 5">ATCC BAA-841</strain>
    </source>
</reference>
<keyword evidence="3" id="KW-0812">Transmembrane</keyword>
<dbReference type="NCBIfam" id="TIGR02532">
    <property type="entry name" value="IV_pilin_GFxxxE"/>
    <property type="match status" value="1"/>
</dbReference>
<dbReference type="EMBL" id="LODL01000010">
    <property type="protein sequence ID" value="KXB31763.1"/>
    <property type="molecule type" value="Genomic_DNA"/>
</dbReference>
<keyword evidence="1" id="KW-0488">Methylation</keyword>
<dbReference type="RefSeq" id="WP_066881327.1">
    <property type="nucleotide sequence ID" value="NZ_LODL01000010.1"/>
</dbReference>
<proteinExistence type="predicted"/>
<evidence type="ECO:0000313" key="4">
    <source>
        <dbReference type="EMBL" id="KXB31763.1"/>
    </source>
</evidence>
<dbReference type="SUPFAM" id="SSF54523">
    <property type="entry name" value="Pili subunits"/>
    <property type="match status" value="1"/>
</dbReference>
<dbReference type="Proteomes" id="UP000070186">
    <property type="component" value="Unassembled WGS sequence"/>
</dbReference>
<gene>
    <name evidence="4" type="ORF">AT959_05265</name>
</gene>
<dbReference type="GO" id="GO:0015628">
    <property type="term" value="P:protein secretion by the type II secretion system"/>
    <property type="evidence" value="ECO:0007669"/>
    <property type="project" value="InterPro"/>
</dbReference>
<dbReference type="GO" id="GO:0015627">
    <property type="term" value="C:type II protein secretion system complex"/>
    <property type="evidence" value="ECO:0007669"/>
    <property type="project" value="InterPro"/>
</dbReference>
<dbReference type="InterPro" id="IPR000983">
    <property type="entry name" value="Bac_GSPG_pilin"/>
</dbReference>
<sequence length="159" mass="17757">MKPLARRGFTLVELVVTVAIVGILALAATPLLETTVRRQQESELRAALREIRGAIDAYRRAADDGKIARKIDESGYPARLEDLYQGVENRQDPGKGKLYFLRRLPRDPFNRDAGLSPAQTWGKRSYASPPEAPREGADVFDVYSLSEARGANGVPYREW</sequence>
<dbReference type="PROSITE" id="PS00409">
    <property type="entry name" value="PROKAR_NTER_METHYL"/>
    <property type="match status" value="1"/>
</dbReference>
<accession>A0A133XLE0</accession>
<dbReference type="InterPro" id="IPR045584">
    <property type="entry name" value="Pilin-like"/>
</dbReference>
<name>A0A133XLE0_9RHOO</name>
<evidence type="ECO:0000256" key="1">
    <source>
        <dbReference type="ARBA" id="ARBA00022481"/>
    </source>
</evidence>
<dbReference type="AlphaFoldDB" id="A0A133XLE0"/>
<evidence type="ECO:0000256" key="3">
    <source>
        <dbReference type="SAM" id="Phobius"/>
    </source>
</evidence>
<protein>
    <submittedName>
        <fullName evidence="4">General secretion pathway protein GspG</fullName>
    </submittedName>
</protein>
<dbReference type="STRING" id="281362.AT959_05265"/>
<organism evidence="4 5">
    <name type="scientific">Dechloromonas denitrificans</name>
    <dbReference type="NCBI Taxonomy" id="281362"/>
    <lineage>
        <taxon>Bacteria</taxon>
        <taxon>Pseudomonadati</taxon>
        <taxon>Pseudomonadota</taxon>
        <taxon>Betaproteobacteria</taxon>
        <taxon>Rhodocyclales</taxon>
        <taxon>Azonexaceae</taxon>
        <taxon>Dechloromonas</taxon>
    </lineage>
</organism>
<evidence type="ECO:0000313" key="5">
    <source>
        <dbReference type="Proteomes" id="UP000070186"/>
    </source>
</evidence>
<evidence type="ECO:0000256" key="2">
    <source>
        <dbReference type="SAM" id="MobiDB-lite"/>
    </source>
</evidence>
<keyword evidence="3" id="KW-1133">Transmembrane helix</keyword>
<feature type="region of interest" description="Disordered" evidence="2">
    <location>
        <begin position="110"/>
        <end position="135"/>
    </location>
</feature>
<feature type="transmembrane region" description="Helical" evidence="3">
    <location>
        <begin position="12"/>
        <end position="32"/>
    </location>
</feature>
<comment type="caution">
    <text evidence="4">The sequence shown here is derived from an EMBL/GenBank/DDBJ whole genome shotgun (WGS) entry which is preliminary data.</text>
</comment>
<dbReference type="Pfam" id="PF07963">
    <property type="entry name" value="N_methyl"/>
    <property type="match status" value="1"/>
</dbReference>
<dbReference type="PRINTS" id="PR00813">
    <property type="entry name" value="BCTERIALGSPG"/>
</dbReference>